<dbReference type="GO" id="GO:0005634">
    <property type="term" value="C:nucleus"/>
    <property type="evidence" value="ECO:0007669"/>
    <property type="project" value="UniProtKB-SubCell"/>
</dbReference>
<evidence type="ECO:0000256" key="3">
    <source>
        <dbReference type="ARBA" id="ARBA00023163"/>
    </source>
</evidence>
<keyword evidence="2 5" id="KW-0238">DNA-binding</keyword>
<dbReference type="SUPFAM" id="SSF49417">
    <property type="entry name" value="p53-like transcription factors"/>
    <property type="match status" value="1"/>
</dbReference>
<feature type="domain" description="T-box" evidence="7">
    <location>
        <begin position="1"/>
        <end position="68"/>
    </location>
</feature>
<evidence type="ECO:0000256" key="2">
    <source>
        <dbReference type="ARBA" id="ARBA00023125"/>
    </source>
</evidence>
<dbReference type="PANTHER" id="PTHR11267">
    <property type="entry name" value="T-BOX PROTEIN-RELATED"/>
    <property type="match status" value="1"/>
</dbReference>
<accession>A0A915P689</accession>
<dbReference type="GO" id="GO:0000785">
    <property type="term" value="C:chromatin"/>
    <property type="evidence" value="ECO:0007669"/>
    <property type="project" value="TreeGrafter"/>
</dbReference>
<dbReference type="WBParaSite" id="scf7180000422983.g9965">
    <property type="protein sequence ID" value="scf7180000422983.g9965"/>
    <property type="gene ID" value="scf7180000422983.g9965"/>
</dbReference>
<dbReference type="InterPro" id="IPR008967">
    <property type="entry name" value="p53-like_TF_DNA-bd_sf"/>
</dbReference>
<feature type="compositionally biased region" description="Acidic residues" evidence="6">
    <location>
        <begin position="108"/>
        <end position="118"/>
    </location>
</feature>
<dbReference type="InterPro" id="IPR036960">
    <property type="entry name" value="T-box_sf"/>
</dbReference>
<evidence type="ECO:0000256" key="4">
    <source>
        <dbReference type="ARBA" id="ARBA00023242"/>
    </source>
</evidence>
<protein>
    <submittedName>
        <fullName evidence="9">T-box domain-containing protein</fullName>
    </submittedName>
</protein>
<dbReference type="GO" id="GO:0001708">
    <property type="term" value="P:cell fate specification"/>
    <property type="evidence" value="ECO:0007669"/>
    <property type="project" value="TreeGrafter"/>
</dbReference>
<dbReference type="AlphaFoldDB" id="A0A915P689"/>
<evidence type="ECO:0000313" key="8">
    <source>
        <dbReference type="Proteomes" id="UP000887560"/>
    </source>
</evidence>
<evidence type="ECO:0000313" key="9">
    <source>
        <dbReference type="WBParaSite" id="scf7180000422983.g9965"/>
    </source>
</evidence>
<dbReference type="GO" id="GO:0045893">
    <property type="term" value="P:positive regulation of DNA-templated transcription"/>
    <property type="evidence" value="ECO:0007669"/>
    <property type="project" value="InterPro"/>
</dbReference>
<evidence type="ECO:0000259" key="7">
    <source>
        <dbReference type="PROSITE" id="PS50252"/>
    </source>
</evidence>
<evidence type="ECO:0000256" key="5">
    <source>
        <dbReference type="PROSITE-ProRule" id="PRU00201"/>
    </source>
</evidence>
<evidence type="ECO:0000256" key="1">
    <source>
        <dbReference type="ARBA" id="ARBA00023015"/>
    </source>
</evidence>
<feature type="region of interest" description="Disordered" evidence="6">
    <location>
        <begin position="102"/>
        <end position="147"/>
    </location>
</feature>
<feature type="region of interest" description="Disordered" evidence="6">
    <location>
        <begin position="190"/>
        <end position="217"/>
    </location>
</feature>
<comment type="caution">
    <text evidence="5">Lacks conserved residue(s) required for the propagation of feature annotation.</text>
</comment>
<dbReference type="Gene3D" id="2.60.40.820">
    <property type="entry name" value="Transcription factor, T-box"/>
    <property type="match status" value="1"/>
</dbReference>
<dbReference type="InterPro" id="IPR001699">
    <property type="entry name" value="TF_T-box"/>
</dbReference>
<sequence length="424" mass="48640">MHKYQPRIHIVRSNDVHSYKVANWSTTVFPETEFIAVTAYQNSQASNKFFMITDLKIDNNPFAKGFRDSGAGKREKKRLAIHRTNSSSNSALQIARILSGNNTSNLNSEDDSDDDFEDNLGPTKAKRAKSNSSISSNCSNNEGGGIIENGRKRIFNLNNNRERMTTATATTSIGRGGGIMHSLPGFRPHLQIPTNSSRPPPQLPPPPLHHFPLPPHQQLISPSLIQHLLTPSTSSLSSLFPNPYQQHLTNFQNYQQLPSPLIVALQHKMAYAKHQQQYLNNQQQHLKRIQQQQTLIQNGEQQKHLEEQKHLEKHQEQQHQKQQNILEEKHQQEQQQNIDQQKHQQQQNILIEEKHPEQQNILLEEKHPEQQCLEQPKQQNNILKENTTTKTSSSPLQKQQQETLSSPFVSKRFQFDVNSLLEKS</sequence>
<dbReference type="Pfam" id="PF00907">
    <property type="entry name" value="T-box"/>
    <property type="match status" value="1"/>
</dbReference>
<keyword evidence="1" id="KW-0805">Transcription regulation</keyword>
<evidence type="ECO:0000256" key="6">
    <source>
        <dbReference type="SAM" id="MobiDB-lite"/>
    </source>
</evidence>
<name>A0A915P689_9BILA</name>
<dbReference type="GO" id="GO:0000978">
    <property type="term" value="F:RNA polymerase II cis-regulatory region sequence-specific DNA binding"/>
    <property type="evidence" value="ECO:0007669"/>
    <property type="project" value="InterPro"/>
</dbReference>
<feature type="compositionally biased region" description="Polar residues" evidence="6">
    <location>
        <begin position="372"/>
        <end position="408"/>
    </location>
</feature>
<keyword evidence="4 5" id="KW-0539">Nucleus</keyword>
<feature type="region of interest" description="Disordered" evidence="6">
    <location>
        <begin position="365"/>
        <end position="409"/>
    </location>
</feature>
<dbReference type="PROSITE" id="PS50252">
    <property type="entry name" value="TBOX_3"/>
    <property type="match status" value="1"/>
</dbReference>
<keyword evidence="3" id="KW-0804">Transcription</keyword>
<dbReference type="PANTHER" id="PTHR11267:SF181">
    <property type="entry name" value="OPTOMOTOR-BLIND PROTEIN"/>
    <property type="match status" value="1"/>
</dbReference>
<feature type="compositionally biased region" description="Low complexity" evidence="6">
    <location>
        <begin position="130"/>
        <end position="141"/>
    </location>
</feature>
<comment type="subcellular location">
    <subcellularLocation>
        <location evidence="5">Nucleus</location>
    </subcellularLocation>
</comment>
<feature type="compositionally biased region" description="Pro residues" evidence="6">
    <location>
        <begin position="198"/>
        <end position="215"/>
    </location>
</feature>
<reference evidence="9" key="1">
    <citation type="submission" date="2022-11" db="UniProtKB">
        <authorList>
            <consortium name="WormBaseParasite"/>
        </authorList>
    </citation>
    <scope>IDENTIFICATION</scope>
</reference>
<organism evidence="8 9">
    <name type="scientific">Meloidogyne floridensis</name>
    <dbReference type="NCBI Taxonomy" id="298350"/>
    <lineage>
        <taxon>Eukaryota</taxon>
        <taxon>Metazoa</taxon>
        <taxon>Ecdysozoa</taxon>
        <taxon>Nematoda</taxon>
        <taxon>Chromadorea</taxon>
        <taxon>Rhabditida</taxon>
        <taxon>Tylenchina</taxon>
        <taxon>Tylenchomorpha</taxon>
        <taxon>Tylenchoidea</taxon>
        <taxon>Meloidogynidae</taxon>
        <taxon>Meloidogyninae</taxon>
        <taxon>Meloidogyne</taxon>
    </lineage>
</organism>
<keyword evidence="8" id="KW-1185">Reference proteome</keyword>
<dbReference type="InterPro" id="IPR046360">
    <property type="entry name" value="T-box_DNA-bd"/>
</dbReference>
<dbReference type="Proteomes" id="UP000887560">
    <property type="component" value="Unplaced"/>
</dbReference>
<proteinExistence type="predicted"/>
<dbReference type="GO" id="GO:0000981">
    <property type="term" value="F:DNA-binding transcription factor activity, RNA polymerase II-specific"/>
    <property type="evidence" value="ECO:0007669"/>
    <property type="project" value="TreeGrafter"/>
</dbReference>